<proteinExistence type="predicted"/>
<accession>A0A2G5PEJ3</accession>
<gene>
    <name evidence="1" type="ORF">CQY22_005275</name>
</gene>
<comment type="caution">
    <text evidence="1">The sequence shown here is derived from an EMBL/GenBank/DDBJ whole genome shotgun (WGS) entry which is preliminary data.</text>
</comment>
<evidence type="ECO:0000313" key="2">
    <source>
        <dbReference type="Proteomes" id="UP000230551"/>
    </source>
</evidence>
<organism evidence="1 2">
    <name type="scientific">Mycolicibacterium brumae</name>
    <dbReference type="NCBI Taxonomy" id="85968"/>
    <lineage>
        <taxon>Bacteria</taxon>
        <taxon>Bacillati</taxon>
        <taxon>Actinomycetota</taxon>
        <taxon>Actinomycetes</taxon>
        <taxon>Mycobacteriales</taxon>
        <taxon>Mycobacteriaceae</taxon>
        <taxon>Mycolicibacterium</taxon>
    </lineage>
</organism>
<dbReference type="EMBL" id="PDCN02000004">
    <property type="protein sequence ID" value="PIB76530.1"/>
    <property type="molecule type" value="Genomic_DNA"/>
</dbReference>
<protein>
    <submittedName>
        <fullName evidence="1">Uncharacterized protein</fullName>
    </submittedName>
</protein>
<dbReference type="Proteomes" id="UP000230551">
    <property type="component" value="Unassembled WGS sequence"/>
</dbReference>
<evidence type="ECO:0000313" key="1">
    <source>
        <dbReference type="EMBL" id="PIB76530.1"/>
    </source>
</evidence>
<name>A0A2G5PEJ3_9MYCO</name>
<dbReference type="AlphaFoldDB" id="A0A2G5PEJ3"/>
<reference evidence="1 2" key="1">
    <citation type="journal article" date="2017" name="Infect. Genet. Evol.">
        <title>The new phylogeny of the genus Mycobacterium: The old and the news.</title>
        <authorList>
            <person name="Tortoli E."/>
            <person name="Fedrizzi T."/>
            <person name="Meehan C.J."/>
            <person name="Trovato A."/>
            <person name="Grottola A."/>
            <person name="Giacobazzi E."/>
            <person name="Serpini G.F."/>
            <person name="Tagliazucchi S."/>
            <person name="Fabio A."/>
            <person name="Bettua C."/>
            <person name="Bertorelli R."/>
            <person name="Frascaro F."/>
            <person name="De Sanctis V."/>
            <person name="Pecorari M."/>
            <person name="Jousson O."/>
            <person name="Segata N."/>
            <person name="Cirillo D.M."/>
        </authorList>
    </citation>
    <scope>NUCLEOTIDE SEQUENCE [LARGE SCALE GENOMIC DNA]</scope>
    <source>
        <strain evidence="1 2">CIP1034565</strain>
    </source>
</reference>
<keyword evidence="2" id="KW-1185">Reference proteome</keyword>
<sequence length="88" mass="9388">MSLNWAGWRVKFVAVLLHDEIQGQLVSGVGAWGVYGALLPRATAPMKSWGSVGSPCIAGFRSVFLGDLVAVAEHVGDQRGGYLRGEFL</sequence>